<reference evidence="3" key="1">
    <citation type="submission" date="2015-11" db="EMBL/GenBank/DDBJ databases">
        <authorList>
            <person name="Sharaf A."/>
            <person name="Marie M.E."/>
            <person name="Esson H."/>
            <person name="El-Afifi I.S."/>
            <person name="Hammad M.A."/>
        </authorList>
    </citation>
    <scope>NUCLEOTIDE SEQUENCE [LARGE SCALE GENOMIC DNA]</scope>
</reference>
<evidence type="ECO:0000313" key="2">
    <source>
        <dbReference type="EMBL" id="ALO79648.1"/>
    </source>
</evidence>
<dbReference type="Gene3D" id="1.10.357.40">
    <property type="entry name" value="YbiA-like"/>
    <property type="match status" value="1"/>
</dbReference>
<gene>
    <name evidence="2" type="ORF">BM10_244</name>
</gene>
<proteinExistence type="predicted"/>
<dbReference type="SUPFAM" id="SSF143990">
    <property type="entry name" value="YbiA-like"/>
    <property type="match status" value="1"/>
</dbReference>
<feature type="domain" description="NADAR" evidence="1">
    <location>
        <begin position="9"/>
        <end position="156"/>
    </location>
</feature>
<evidence type="ECO:0000313" key="3">
    <source>
        <dbReference type="Proteomes" id="UP000225963"/>
    </source>
</evidence>
<dbReference type="Proteomes" id="UP000225963">
    <property type="component" value="Segment"/>
</dbReference>
<organism evidence="2 3">
    <name type="scientific">Bacillus phage BM15</name>
    <dbReference type="NCBI Taxonomy" id="1755680"/>
    <lineage>
        <taxon>Viruses</taxon>
        <taxon>Duplodnaviria</taxon>
        <taxon>Heunggongvirae</taxon>
        <taxon>Uroviricota</taxon>
        <taxon>Caudoviricetes</taxon>
        <taxon>Herelleviridae</taxon>
        <taxon>Bastillevirinae</taxon>
        <taxon>Caeruleovirus</taxon>
        <taxon>Caeruleovirus BM15</taxon>
    </lineage>
</organism>
<protein>
    <recommendedName>
        <fullName evidence="1">NADAR domain-containing protein</fullName>
    </recommendedName>
</protein>
<accession>A0A0S2MUW9</accession>
<dbReference type="EMBL" id="KT995480">
    <property type="protein sequence ID" value="ALO79648.1"/>
    <property type="molecule type" value="Genomic_DNA"/>
</dbReference>
<evidence type="ECO:0000259" key="1">
    <source>
        <dbReference type="Pfam" id="PF08719"/>
    </source>
</evidence>
<sequence>MRETAQFIFFWGNDDIYSNFFYSPFKHKGIMFKWSEQAIMYRKAKLFGADRIAELILRAQTPKQCKDLGRSREIPFDEGVWVGYREEIYGDVLFDKFSNPSLKKQLLATGDKILVEASPFDKIWGIGLGENHRDVENPTKWRGLNLLGEVLMEVRDNHKEDK</sequence>
<keyword evidence="3" id="KW-1185">Reference proteome</keyword>
<dbReference type="NCBIfam" id="TIGR02464">
    <property type="entry name" value="ribofla_fusion"/>
    <property type="match status" value="1"/>
</dbReference>
<dbReference type="CDD" id="cd15457">
    <property type="entry name" value="NADAR"/>
    <property type="match status" value="1"/>
</dbReference>
<name>A0A0S2MUW9_9CAUD</name>
<dbReference type="OrthoDB" id="10627at10239"/>
<dbReference type="Pfam" id="PF08719">
    <property type="entry name" value="NADAR"/>
    <property type="match status" value="1"/>
</dbReference>
<dbReference type="InterPro" id="IPR037238">
    <property type="entry name" value="YbiA-like_sf"/>
</dbReference>
<dbReference type="InterPro" id="IPR012816">
    <property type="entry name" value="NADAR"/>
</dbReference>